<evidence type="ECO:0000259" key="12">
    <source>
        <dbReference type="Pfam" id="PF03934"/>
    </source>
</evidence>
<dbReference type="InterPro" id="IPR049179">
    <property type="entry name" value="T2SSK_SAM-like_2nd"/>
</dbReference>
<dbReference type="PANTHER" id="PTHR38831">
    <property type="entry name" value="TYPE II SECRETION SYSTEM PROTEIN K"/>
    <property type="match status" value="1"/>
</dbReference>
<evidence type="ECO:0000256" key="9">
    <source>
        <dbReference type="ARBA" id="ARBA00023136"/>
    </source>
</evidence>
<keyword evidence="5 10" id="KW-0997">Cell inner membrane</keyword>
<evidence type="ECO:0000313" key="14">
    <source>
        <dbReference type="EMBL" id="MBY4637972.1"/>
    </source>
</evidence>
<evidence type="ECO:0000256" key="5">
    <source>
        <dbReference type="ARBA" id="ARBA00022519"/>
    </source>
</evidence>
<feature type="domain" description="T2SS protein K second SAM-like" evidence="12">
    <location>
        <begin position="222"/>
        <end position="284"/>
    </location>
</feature>
<gene>
    <name evidence="14" type="primary">gspK</name>
    <name evidence="14" type="ORF">K5P26_12560</name>
</gene>
<dbReference type="Gene3D" id="3.30.1300.30">
    <property type="entry name" value="GSPII I/J protein-like"/>
    <property type="match status" value="1"/>
</dbReference>
<dbReference type="InterPro" id="IPR049031">
    <property type="entry name" value="T2SSK_SAM-like_1st"/>
</dbReference>
<dbReference type="EMBL" id="JAILXK010000002">
    <property type="protein sequence ID" value="MBY4637972.1"/>
    <property type="molecule type" value="Genomic_DNA"/>
</dbReference>
<reference evidence="14" key="1">
    <citation type="submission" date="2021-08" db="EMBL/GenBank/DDBJ databases">
        <title>Sphingopyxis panaciterrulae sp. nov., isolated from the surface water of the Yellow Sea.</title>
        <authorList>
            <person name="Gao Z."/>
            <person name="Zhang D."/>
            <person name="Zhang A."/>
        </authorList>
    </citation>
    <scope>NUCLEOTIDE SEQUENCE</scope>
    <source>
        <strain evidence="14">XHP0097</strain>
    </source>
</reference>
<evidence type="ECO:0000256" key="2">
    <source>
        <dbReference type="ARBA" id="ARBA00007246"/>
    </source>
</evidence>
<comment type="caution">
    <text evidence="14">The sequence shown here is derived from an EMBL/GenBank/DDBJ whole genome shotgun (WGS) entry which is preliminary data.</text>
</comment>
<comment type="similarity">
    <text evidence="2 10">Belongs to the GSP K family.</text>
</comment>
<accession>A0ABS7MG15</accession>
<keyword evidence="4 10" id="KW-1003">Cell membrane</keyword>
<keyword evidence="6 11" id="KW-0812">Transmembrane</keyword>
<dbReference type="PIRSF" id="PIRSF002786">
    <property type="entry name" value="XcpX"/>
    <property type="match status" value="1"/>
</dbReference>
<keyword evidence="15" id="KW-1185">Reference proteome</keyword>
<name>A0ABS7MG15_9SPHN</name>
<feature type="domain" description="T2SS protein K first SAM-like" evidence="13">
    <location>
        <begin position="106"/>
        <end position="215"/>
    </location>
</feature>
<organism evidence="14 15">
    <name type="scientific">Sphingopyxis jiangsuensis</name>
    <dbReference type="NCBI Taxonomy" id="2871171"/>
    <lineage>
        <taxon>Bacteria</taxon>
        <taxon>Pseudomonadati</taxon>
        <taxon>Pseudomonadota</taxon>
        <taxon>Alphaproteobacteria</taxon>
        <taxon>Sphingomonadales</taxon>
        <taxon>Sphingomonadaceae</taxon>
        <taxon>Sphingopyxis</taxon>
    </lineage>
</organism>
<evidence type="ECO:0000313" key="15">
    <source>
        <dbReference type="Proteomes" id="UP001166571"/>
    </source>
</evidence>
<evidence type="ECO:0000256" key="4">
    <source>
        <dbReference type="ARBA" id="ARBA00022475"/>
    </source>
</evidence>
<evidence type="ECO:0000256" key="1">
    <source>
        <dbReference type="ARBA" id="ARBA00004533"/>
    </source>
</evidence>
<dbReference type="SUPFAM" id="SSF54523">
    <property type="entry name" value="Pili subunits"/>
    <property type="match status" value="1"/>
</dbReference>
<keyword evidence="3 10" id="KW-0813">Transport</keyword>
<comment type="subcellular location">
    <subcellularLocation>
        <location evidence="1 10">Cell inner membrane</location>
    </subcellularLocation>
</comment>
<dbReference type="NCBIfam" id="NF037980">
    <property type="entry name" value="T2SS_GspK"/>
    <property type="match status" value="1"/>
</dbReference>
<dbReference type="Pfam" id="PF03934">
    <property type="entry name" value="T2SSK"/>
    <property type="match status" value="1"/>
</dbReference>
<evidence type="ECO:0000256" key="11">
    <source>
        <dbReference type="SAM" id="Phobius"/>
    </source>
</evidence>
<evidence type="ECO:0000256" key="7">
    <source>
        <dbReference type="ARBA" id="ARBA00022927"/>
    </source>
</evidence>
<dbReference type="SUPFAM" id="SSF158544">
    <property type="entry name" value="GspK insert domain-like"/>
    <property type="match status" value="2"/>
</dbReference>
<proteinExistence type="inferred from homology"/>
<dbReference type="Proteomes" id="UP001166571">
    <property type="component" value="Unassembled WGS sequence"/>
</dbReference>
<dbReference type="RefSeq" id="WP_222137059.1">
    <property type="nucleotide sequence ID" value="NZ_JAILXK010000002.1"/>
</dbReference>
<evidence type="ECO:0000259" key="13">
    <source>
        <dbReference type="Pfam" id="PF21687"/>
    </source>
</evidence>
<evidence type="ECO:0000256" key="8">
    <source>
        <dbReference type="ARBA" id="ARBA00022989"/>
    </source>
</evidence>
<dbReference type="InterPro" id="IPR005628">
    <property type="entry name" value="GspK"/>
</dbReference>
<evidence type="ECO:0000256" key="6">
    <source>
        <dbReference type="ARBA" id="ARBA00022692"/>
    </source>
</evidence>
<evidence type="ECO:0000256" key="10">
    <source>
        <dbReference type="PIRNR" id="PIRNR002786"/>
    </source>
</evidence>
<dbReference type="Pfam" id="PF21687">
    <property type="entry name" value="T2SSK_1st"/>
    <property type="match status" value="1"/>
</dbReference>
<dbReference type="PANTHER" id="PTHR38831:SF1">
    <property type="entry name" value="TYPE II SECRETION SYSTEM PROTEIN K-RELATED"/>
    <property type="match status" value="1"/>
</dbReference>
<dbReference type="InterPro" id="IPR038072">
    <property type="entry name" value="GspK_central_sf"/>
</dbReference>
<feature type="transmembrane region" description="Helical" evidence="11">
    <location>
        <begin position="12"/>
        <end position="32"/>
    </location>
</feature>
<sequence>MTRLTHGDERGAALLSVLLLVAVMAVIAATALDRLTLATRIAGSASTVDQGRAFAFAAEEIALRRVADLVGRDRTRLTLAGGWLGREFVLPLPGGEGRARLTDASNCFNLNSLAAETAPGRLSQRVGAIRQFTELMTLLGIDRGQAMAIAGASADWIDSDSVEGPLGAEDSAYRTTSPAYLPANRKMADVSELRAVRGVTPKIYDRLRPWVCVLPFAEPVRLNVNTLAPEQAPLVAMLMPGEIGTADARAALAQRPAGGYGSSVRFWQTRALERFDPPDDVAEQAAVTSRWLALRTNVVLGDGFLTTHSLIDANGGAPVAGSAPPVIVRRSWGESD</sequence>
<evidence type="ECO:0000256" key="3">
    <source>
        <dbReference type="ARBA" id="ARBA00022448"/>
    </source>
</evidence>
<protein>
    <recommendedName>
        <fullName evidence="10">Type II secretion system protein K</fullName>
    </recommendedName>
</protein>
<dbReference type="Gene3D" id="1.10.40.60">
    <property type="entry name" value="EpsJ-like"/>
    <property type="match status" value="2"/>
</dbReference>
<dbReference type="InterPro" id="IPR045584">
    <property type="entry name" value="Pilin-like"/>
</dbReference>
<keyword evidence="7" id="KW-0653">Protein transport</keyword>
<keyword evidence="8 11" id="KW-1133">Transmembrane helix</keyword>
<keyword evidence="9 10" id="KW-0472">Membrane</keyword>